<organism evidence="1 2">
    <name type="scientific">Synoicihabitans lomoniglobus</name>
    <dbReference type="NCBI Taxonomy" id="2909285"/>
    <lineage>
        <taxon>Bacteria</taxon>
        <taxon>Pseudomonadati</taxon>
        <taxon>Verrucomicrobiota</taxon>
        <taxon>Opitutia</taxon>
        <taxon>Opitutales</taxon>
        <taxon>Opitutaceae</taxon>
        <taxon>Synoicihabitans</taxon>
    </lineage>
</organism>
<gene>
    <name evidence="1" type="ORF">PXH66_22005</name>
</gene>
<protein>
    <submittedName>
        <fullName evidence="1">Uncharacterized protein</fullName>
    </submittedName>
</protein>
<dbReference type="AlphaFoldDB" id="A0AAF0A1H9"/>
<dbReference type="RefSeq" id="WP_330929725.1">
    <property type="nucleotide sequence ID" value="NZ_CP119075.1"/>
</dbReference>
<accession>A0AAF0A1H9</accession>
<dbReference type="KEGG" id="slom:PXH66_22005"/>
<proteinExistence type="predicted"/>
<evidence type="ECO:0000313" key="2">
    <source>
        <dbReference type="Proteomes" id="UP001218638"/>
    </source>
</evidence>
<keyword evidence="2" id="KW-1185">Reference proteome</keyword>
<dbReference type="EMBL" id="CP119075">
    <property type="protein sequence ID" value="WED65032.1"/>
    <property type="molecule type" value="Genomic_DNA"/>
</dbReference>
<sequence>MKPKFELSILSVSVVSELPGTWSEDDCLKLLRHLEFDGAADLPPAERRDYAVMALQDKEDVAAAAALLGFAIGKKLNPGRTQNLAEEMTSDRMWEEYADLTLHEAIFNAQVLLHQAFPATPQPEINQIEITLRALNAAAHTYLDDLAAAPTTQLIPEPVVVRCIAAAMPPDAILHRLFEDQIAGAAFPEAENILWQTRGEVLPDGPDGKPLRKVSLYSPIRWTTPLEEEWSAECEPFIESLND</sequence>
<reference evidence="1" key="1">
    <citation type="submission" date="2023-03" db="EMBL/GenBank/DDBJ databases">
        <title>Lomoglobus Profundus gen. nov., sp. nov., a novel member of the phylum Verrucomicrobia, isolated from deep-marine sediment of South China Sea.</title>
        <authorList>
            <person name="Ahmad T."/>
            <person name="Ishaq S.E."/>
            <person name="Wang F."/>
        </authorList>
    </citation>
    <scope>NUCLEOTIDE SEQUENCE</scope>
    <source>
        <strain evidence="1">LMO-M01</strain>
    </source>
</reference>
<name>A0AAF0A1H9_9BACT</name>
<dbReference type="Proteomes" id="UP001218638">
    <property type="component" value="Chromosome"/>
</dbReference>
<evidence type="ECO:0000313" key="1">
    <source>
        <dbReference type="EMBL" id="WED65032.1"/>
    </source>
</evidence>